<gene>
    <name evidence="1" type="ORF">ABTW24_13175</name>
</gene>
<dbReference type="EMBL" id="JBEOQB010000003">
    <property type="protein sequence ID" value="MEZ0452548.1"/>
    <property type="molecule type" value="Genomic_DNA"/>
</dbReference>
<sequence>MKKTIFTSLIGIIALIACNSPIESLDMENQNPNDLHPPSDNDVNMFLIETQTLINLIQMERSGVITQNLSGGRI</sequence>
<evidence type="ECO:0000313" key="2">
    <source>
        <dbReference type="Proteomes" id="UP001566204"/>
    </source>
</evidence>
<protein>
    <submittedName>
        <fullName evidence="1">Uncharacterized protein</fullName>
    </submittedName>
</protein>
<name>A0ABV4HDH9_9SPHI</name>
<reference evidence="1 2" key="1">
    <citation type="submission" date="2024-06" db="EMBL/GenBank/DDBJ databases">
        <title>Soil Sphingobacterium thalpophilum.</title>
        <authorList>
            <person name="Yang J."/>
            <person name="Li J."/>
        </authorList>
    </citation>
    <scope>NUCLEOTIDE SEQUENCE [LARGE SCALE GENOMIC DNA]</scope>
    <source>
        <strain evidence="1 2">22g91tb</strain>
    </source>
</reference>
<dbReference type="PROSITE" id="PS51257">
    <property type="entry name" value="PROKAR_LIPOPROTEIN"/>
    <property type="match status" value="1"/>
</dbReference>
<keyword evidence="2" id="KW-1185">Reference proteome</keyword>
<dbReference type="Proteomes" id="UP001566204">
    <property type="component" value="Unassembled WGS sequence"/>
</dbReference>
<dbReference type="RefSeq" id="WP_324757072.1">
    <property type="nucleotide sequence ID" value="NZ_CP141191.1"/>
</dbReference>
<comment type="caution">
    <text evidence="1">The sequence shown here is derived from an EMBL/GenBank/DDBJ whole genome shotgun (WGS) entry which is preliminary data.</text>
</comment>
<evidence type="ECO:0000313" key="1">
    <source>
        <dbReference type="EMBL" id="MEZ0452548.1"/>
    </source>
</evidence>
<proteinExistence type="predicted"/>
<organism evidence="1 2">
    <name type="scientific">Sphingobacterium thalpophilum</name>
    <dbReference type="NCBI Taxonomy" id="259"/>
    <lineage>
        <taxon>Bacteria</taxon>
        <taxon>Pseudomonadati</taxon>
        <taxon>Bacteroidota</taxon>
        <taxon>Sphingobacteriia</taxon>
        <taxon>Sphingobacteriales</taxon>
        <taxon>Sphingobacteriaceae</taxon>
        <taxon>Sphingobacterium</taxon>
    </lineage>
</organism>
<accession>A0ABV4HDH9</accession>